<dbReference type="UCSC" id="C08F11.4">
    <property type="organism name" value="c. elegans"/>
</dbReference>
<proteinExistence type="predicted"/>
<dbReference type="HOGENOM" id="CLU_049496_0_0_1"/>
<dbReference type="OrthoDB" id="5890929at2759"/>
<evidence type="ECO:0000313" key="4">
    <source>
        <dbReference type="WormBase" id="C08F11.4"/>
    </source>
</evidence>
<dbReference type="CTD" id="182420"/>
<dbReference type="RefSeq" id="NP_502630.2">
    <property type="nucleotide sequence ID" value="NM_070229.2"/>
</dbReference>
<dbReference type="PANTHER" id="PTHR46045">
    <property type="entry name" value="SERPENTINE RECEPTOR, CLASS U-RELATED"/>
    <property type="match status" value="1"/>
</dbReference>
<protein>
    <submittedName>
        <fullName evidence="2">Serpentine Receptor, class U</fullName>
    </submittedName>
</protein>
<gene>
    <name evidence="2 4" type="primary">sru-21</name>
    <name evidence="4" type="ORF">C08F11.4</name>
    <name evidence="2" type="ORF">CELE_C08F11.4</name>
</gene>
<dbReference type="Pfam" id="PF10322">
    <property type="entry name" value="7TM_GPCR_Sru"/>
    <property type="match status" value="1"/>
</dbReference>
<evidence type="ECO:0000256" key="1">
    <source>
        <dbReference type="SAM" id="Phobius"/>
    </source>
</evidence>
<accession>O62050</accession>
<evidence type="ECO:0000313" key="2">
    <source>
        <dbReference type="EMBL" id="CAB05675.2"/>
    </source>
</evidence>
<reference evidence="2 3" key="1">
    <citation type="journal article" date="1998" name="Science">
        <title>Genome sequence of the nematode C. elegans: a platform for investigating biology.</title>
        <authorList>
            <consortium name="The C. elegans sequencing consortium"/>
            <person name="Sulson J.E."/>
            <person name="Waterston R."/>
        </authorList>
    </citation>
    <scope>NUCLEOTIDE SEQUENCE [LARGE SCALE GENOMIC DNA]</scope>
    <source>
        <strain evidence="2 3">Bristol N2</strain>
    </source>
</reference>
<dbReference type="InParanoid" id="O62050"/>
<dbReference type="OMA" id="CASSEPN"/>
<feature type="transmembrane region" description="Helical" evidence="1">
    <location>
        <begin position="20"/>
        <end position="49"/>
    </location>
</feature>
<dbReference type="PANTHER" id="PTHR46045:SF7">
    <property type="entry name" value="SERPENTINE RECEPTOR, CLASS U"/>
    <property type="match status" value="1"/>
</dbReference>
<dbReference type="eggNOG" id="ENOG502TJE8">
    <property type="taxonomic scope" value="Eukaryota"/>
</dbReference>
<dbReference type="Proteomes" id="UP000001940">
    <property type="component" value="Chromosome IV"/>
</dbReference>
<dbReference type="AlphaFoldDB" id="O62050"/>
<keyword evidence="1" id="KW-1133">Transmembrane helix</keyword>
<feature type="transmembrane region" description="Helical" evidence="1">
    <location>
        <begin position="61"/>
        <end position="87"/>
    </location>
</feature>
<organism evidence="2 3">
    <name type="scientific">Caenorhabditis elegans</name>
    <dbReference type="NCBI Taxonomy" id="6239"/>
    <lineage>
        <taxon>Eukaryota</taxon>
        <taxon>Metazoa</taxon>
        <taxon>Ecdysozoa</taxon>
        <taxon>Nematoda</taxon>
        <taxon>Chromadorea</taxon>
        <taxon>Rhabditida</taxon>
        <taxon>Rhabditina</taxon>
        <taxon>Rhabditomorpha</taxon>
        <taxon>Rhabditoidea</taxon>
        <taxon>Rhabditidae</taxon>
        <taxon>Peloderinae</taxon>
        <taxon>Caenorhabditis</taxon>
    </lineage>
</organism>
<keyword evidence="2" id="KW-0675">Receptor</keyword>
<dbReference type="WormBase" id="C08F11.4">
    <property type="protein sequence ID" value="CE34524"/>
    <property type="gene ID" value="WBGene00005684"/>
    <property type="gene designation" value="sru-21"/>
</dbReference>
<dbReference type="FunCoup" id="O62050">
    <property type="interactions" value="9"/>
</dbReference>
<dbReference type="GeneID" id="182420"/>
<dbReference type="KEGG" id="cel:CELE_C08F11.4"/>
<dbReference type="PhylomeDB" id="O62050"/>
<dbReference type="PaxDb" id="6239-C08F11.4"/>
<feature type="transmembrane region" description="Helical" evidence="1">
    <location>
        <begin position="107"/>
        <end position="132"/>
    </location>
</feature>
<name>O62050_CAEEL</name>
<feature type="transmembrane region" description="Helical" evidence="1">
    <location>
        <begin position="153"/>
        <end position="172"/>
    </location>
</feature>
<dbReference type="PIR" id="T19091">
    <property type="entry name" value="T19091"/>
</dbReference>
<keyword evidence="3" id="KW-1185">Reference proteome</keyword>
<sequence>MSNISLPSGFHGEPKFINYQFSFFTIPMLLVFIPILYIPGTVVVVLRIFSKFLTEYYERNVNVQLFGIITLSHFMCLLFFIADFFYIRLPVTGLFTSWCASSEPNGYLVILIIITFYLNYATMLFPCLVALLRLNSIIFPSNYQKINARILDWLPLIFIYPFFFTVIMFPGYGYCSHIEYPIFGSIIFRVTGTMFGWTNNFLLMFNTFFWFSICLGFNLVLIVKLIKFKLSVPPSMGSLASHRAEISLTLTTVSMSFSYLTNGMITVFGRLFNNLTIYLIVIRPFTNDIDTCVVPWVFYLTHPIFKKKSENLVVVASVERMIS</sequence>
<dbReference type="AGR" id="WB:WBGene00005684"/>
<feature type="transmembrane region" description="Helical" evidence="1">
    <location>
        <begin position="208"/>
        <end position="226"/>
    </location>
</feature>
<keyword evidence="1" id="KW-0812">Transmembrane</keyword>
<dbReference type="InterPro" id="IPR003839">
    <property type="entry name" value="7TM_GPCR_serpentine_rcpt_Sru"/>
</dbReference>
<dbReference type="EMBL" id="BX284604">
    <property type="protein sequence ID" value="CAB05675.2"/>
    <property type="molecule type" value="Genomic_DNA"/>
</dbReference>
<evidence type="ECO:0000313" key="3">
    <source>
        <dbReference type="Proteomes" id="UP000001940"/>
    </source>
</evidence>
<keyword evidence="1" id="KW-0472">Membrane</keyword>